<feature type="region of interest" description="Disordered" evidence="1">
    <location>
        <begin position="1"/>
        <end position="49"/>
    </location>
</feature>
<feature type="compositionally biased region" description="Basic and acidic residues" evidence="1">
    <location>
        <begin position="25"/>
        <end position="42"/>
    </location>
</feature>
<evidence type="ECO:0000256" key="1">
    <source>
        <dbReference type="SAM" id="MobiDB-lite"/>
    </source>
</evidence>
<gene>
    <name evidence="2" type="ORF">ERS007703_03352</name>
</gene>
<dbReference type="AlphaFoldDB" id="A0A0U0RV39"/>
<proteinExistence type="predicted"/>
<evidence type="ECO:0000313" key="3">
    <source>
        <dbReference type="Proteomes" id="UP000038802"/>
    </source>
</evidence>
<accession>A0A0U0RV39</accession>
<organism evidence="2 3">
    <name type="scientific">Mycobacterium tuberculosis</name>
    <dbReference type="NCBI Taxonomy" id="1773"/>
    <lineage>
        <taxon>Bacteria</taxon>
        <taxon>Bacillati</taxon>
        <taxon>Actinomycetota</taxon>
        <taxon>Actinomycetes</taxon>
        <taxon>Mycobacteriales</taxon>
        <taxon>Mycobacteriaceae</taxon>
        <taxon>Mycobacterium</taxon>
        <taxon>Mycobacterium tuberculosis complex</taxon>
    </lineage>
</organism>
<reference evidence="3" key="1">
    <citation type="submission" date="2015-03" db="EMBL/GenBank/DDBJ databases">
        <authorList>
            <consortium name="Pathogen Informatics"/>
        </authorList>
    </citation>
    <scope>NUCLEOTIDE SEQUENCE [LARGE SCALE GENOMIC DNA]</scope>
    <source>
        <strain evidence="3">K00500041</strain>
    </source>
</reference>
<feature type="compositionally biased region" description="Basic and acidic residues" evidence="1">
    <location>
        <begin position="7"/>
        <end position="18"/>
    </location>
</feature>
<dbReference type="Proteomes" id="UP000038802">
    <property type="component" value="Unassembled WGS sequence"/>
</dbReference>
<protein>
    <submittedName>
        <fullName evidence="2">Uncharacterized protein</fullName>
    </submittedName>
</protein>
<dbReference type="EMBL" id="CSAE01000446">
    <property type="protein sequence ID" value="COW31023.1"/>
    <property type="molecule type" value="Genomic_DNA"/>
</dbReference>
<sequence length="49" mass="5734">MKRFVAHHHDVDRARWDGELVESSGRTERRPQAREPGADHHHPGQRLNT</sequence>
<name>A0A0U0RV39_MYCTX</name>
<evidence type="ECO:0000313" key="2">
    <source>
        <dbReference type="EMBL" id="COW31023.1"/>
    </source>
</evidence>